<accession>A0ABV6JCU3</accession>
<name>A0ABV6JCU3_9BACL</name>
<protein>
    <recommendedName>
        <fullName evidence="3">Deacetylase PdaC domain-containing protein</fullName>
    </recommendedName>
</protein>
<evidence type="ECO:0000313" key="2">
    <source>
        <dbReference type="Proteomes" id="UP001589818"/>
    </source>
</evidence>
<sequence length="257" mass="28676">MAIIRISSIILAVSLLLTGCSGFYTSIPKDTVMVKKIIQETPADEVEYNGVLSEETVKTLSISAVNKYYSHNLSLDDIEFEGFSMDQAQIKELLAKNTKDLYGEQGFLVEFKTQLSKVPSGIYIVAVMNKYDATDIYNVVMNAKDGDVVAISKVVISEKTKVEKKPTVQRLSELETIGDQFIAGMDDYKPADLVLDDTSYRYGGSTAELYYKSKENDAIVLNIVIDVDTQKVVGFYKDIMTVLQYIVSKYAFSIMGY</sequence>
<organism evidence="1 2">
    <name type="scientific">Paenibacillus mendelii</name>
    <dbReference type="NCBI Taxonomy" id="206163"/>
    <lineage>
        <taxon>Bacteria</taxon>
        <taxon>Bacillati</taxon>
        <taxon>Bacillota</taxon>
        <taxon>Bacilli</taxon>
        <taxon>Bacillales</taxon>
        <taxon>Paenibacillaceae</taxon>
        <taxon>Paenibacillus</taxon>
    </lineage>
</organism>
<evidence type="ECO:0008006" key="3">
    <source>
        <dbReference type="Google" id="ProtNLM"/>
    </source>
</evidence>
<keyword evidence="2" id="KW-1185">Reference proteome</keyword>
<comment type="caution">
    <text evidence="1">The sequence shown here is derived from an EMBL/GenBank/DDBJ whole genome shotgun (WGS) entry which is preliminary data.</text>
</comment>
<dbReference type="PROSITE" id="PS51257">
    <property type="entry name" value="PROKAR_LIPOPROTEIN"/>
    <property type="match status" value="1"/>
</dbReference>
<evidence type="ECO:0000313" key="1">
    <source>
        <dbReference type="EMBL" id="MFC0392443.1"/>
    </source>
</evidence>
<dbReference type="EMBL" id="JBHLVF010000017">
    <property type="protein sequence ID" value="MFC0392443.1"/>
    <property type="molecule type" value="Genomic_DNA"/>
</dbReference>
<dbReference type="RefSeq" id="WP_204819527.1">
    <property type="nucleotide sequence ID" value="NZ_JANHOF010000003.1"/>
</dbReference>
<gene>
    <name evidence="1" type="ORF">ACFFJ8_13810</name>
</gene>
<dbReference type="Proteomes" id="UP001589818">
    <property type="component" value="Unassembled WGS sequence"/>
</dbReference>
<proteinExistence type="predicted"/>
<reference evidence="1 2" key="1">
    <citation type="submission" date="2024-09" db="EMBL/GenBank/DDBJ databases">
        <authorList>
            <person name="Sun Q."/>
            <person name="Mori K."/>
        </authorList>
    </citation>
    <scope>NUCLEOTIDE SEQUENCE [LARGE SCALE GENOMIC DNA]</scope>
    <source>
        <strain evidence="1 2">CCM 4839</strain>
    </source>
</reference>